<organism evidence="7 8">
    <name type="scientific">Nocardioides zeae</name>
    <dbReference type="NCBI Taxonomy" id="1457234"/>
    <lineage>
        <taxon>Bacteria</taxon>
        <taxon>Bacillati</taxon>
        <taxon>Actinomycetota</taxon>
        <taxon>Actinomycetes</taxon>
        <taxon>Propionibacteriales</taxon>
        <taxon>Nocardioidaceae</taxon>
        <taxon>Nocardioides</taxon>
    </lineage>
</organism>
<dbReference type="GO" id="GO:0016705">
    <property type="term" value="F:oxidoreductase activity, acting on paired donors, with incorporation or reduction of molecular oxygen"/>
    <property type="evidence" value="ECO:0007669"/>
    <property type="project" value="UniProtKB-ARBA"/>
</dbReference>
<evidence type="ECO:0000313" key="7">
    <source>
        <dbReference type="EMBL" id="MDQ1103929.1"/>
    </source>
</evidence>
<dbReference type="Pfam" id="PF00355">
    <property type="entry name" value="Rieske"/>
    <property type="match status" value="1"/>
</dbReference>
<gene>
    <name evidence="7" type="ORF">QE405_001213</name>
</gene>
<evidence type="ECO:0000256" key="2">
    <source>
        <dbReference type="ARBA" id="ARBA00022723"/>
    </source>
</evidence>
<dbReference type="PANTHER" id="PTHR13847">
    <property type="entry name" value="SARCOSINE DEHYDROGENASE-RELATED"/>
    <property type="match status" value="1"/>
</dbReference>
<dbReference type="InterPro" id="IPR036188">
    <property type="entry name" value="FAD/NAD-bd_sf"/>
</dbReference>
<dbReference type="Gene3D" id="3.30.9.10">
    <property type="entry name" value="D-Amino Acid Oxidase, subunit A, domain 2"/>
    <property type="match status" value="1"/>
</dbReference>
<dbReference type="AlphaFoldDB" id="A0AAJ1X1X7"/>
<dbReference type="PANTHER" id="PTHR13847:SF274">
    <property type="entry name" value="RIESKE 2FE-2S IRON-SULFUR PROTEIN YHFW-RELATED"/>
    <property type="match status" value="1"/>
</dbReference>
<keyword evidence="2" id="KW-0479">Metal-binding</keyword>
<reference evidence="7" key="1">
    <citation type="submission" date="2023-07" db="EMBL/GenBank/DDBJ databases">
        <title>Functional and genomic diversity of the sorghum phyllosphere microbiome.</title>
        <authorList>
            <person name="Shade A."/>
        </authorList>
    </citation>
    <scope>NUCLEOTIDE SEQUENCE</scope>
    <source>
        <strain evidence="7">SORGH_AS_1067</strain>
    </source>
</reference>
<dbReference type="EMBL" id="JAUTAN010000001">
    <property type="protein sequence ID" value="MDQ1103929.1"/>
    <property type="molecule type" value="Genomic_DNA"/>
</dbReference>
<feature type="domain" description="Rieske" evidence="6">
    <location>
        <begin position="473"/>
        <end position="526"/>
    </location>
</feature>
<dbReference type="SUPFAM" id="SSF50022">
    <property type="entry name" value="ISP domain"/>
    <property type="match status" value="1"/>
</dbReference>
<name>A0AAJ1X1X7_9ACTN</name>
<dbReference type="GO" id="GO:0004497">
    <property type="term" value="F:monooxygenase activity"/>
    <property type="evidence" value="ECO:0007669"/>
    <property type="project" value="UniProtKB-ARBA"/>
</dbReference>
<dbReference type="InterPro" id="IPR036922">
    <property type="entry name" value="Rieske_2Fe-2S_sf"/>
</dbReference>
<evidence type="ECO:0000313" key="8">
    <source>
        <dbReference type="Proteomes" id="UP001239215"/>
    </source>
</evidence>
<dbReference type="GO" id="GO:0005737">
    <property type="term" value="C:cytoplasm"/>
    <property type="evidence" value="ECO:0007669"/>
    <property type="project" value="TreeGrafter"/>
</dbReference>
<evidence type="ECO:0000256" key="5">
    <source>
        <dbReference type="SAM" id="MobiDB-lite"/>
    </source>
</evidence>
<evidence type="ECO:0000256" key="1">
    <source>
        <dbReference type="ARBA" id="ARBA00022714"/>
    </source>
</evidence>
<dbReference type="GO" id="GO:0046872">
    <property type="term" value="F:metal ion binding"/>
    <property type="evidence" value="ECO:0007669"/>
    <property type="project" value="UniProtKB-KW"/>
</dbReference>
<sequence>MPTAHHDTRRTPTPPLEDPVLTSLWELRTPTSPTDPTDLPSDAGTVVVGGGLTGLTTALLLAEEGEDVLLLEARHLGAGTTGRSTAKLSLLQGTQFSQVSRKHGDGVLRQYAAAHRDAQAWAVDLATTEGVTLEQRDAVTYANGASGLRALRREESAVQRSGLTVRRGDAPELPFEVAGALWMDGQYQVDPLALVAALARRARAAGVQVVEGARVTSVSDGTPVRLEVRRADADAATVRAGRVVVATNMPMLDRGGFFARMSPQRSYSIAFELPGRAAAVLPRAMYLAADQPSRSLREASLPDGPPVLLVGGAGHATGRSRPTSDRLGDLRSWTAEHFPGAVEVTAWSAQDYAPHHSLPYAGPIVPGNHRILVAGGFSKWGMTGGIAAALALASDLRSDPPEWRDALRPWSRHELTGLPSSGVINAEVAVAMALGWVAPRSTSVDRASAAPQPDVVRRSRFCGLRRGSGAEGSAVCTHLGGVLTWNDAERSWDCPLHGSRFDEPGDVLEGPAVRALPTPDAGSPRA</sequence>
<accession>A0AAJ1X1X7</accession>
<evidence type="ECO:0000259" key="6">
    <source>
        <dbReference type="PROSITE" id="PS51296"/>
    </source>
</evidence>
<comment type="caution">
    <text evidence="7">The sequence shown here is derived from an EMBL/GenBank/DDBJ whole genome shotgun (WGS) entry which is preliminary data.</text>
</comment>
<keyword evidence="1" id="KW-0001">2Fe-2S</keyword>
<keyword evidence="3" id="KW-0408">Iron</keyword>
<evidence type="ECO:0000256" key="3">
    <source>
        <dbReference type="ARBA" id="ARBA00023004"/>
    </source>
</evidence>
<dbReference type="Pfam" id="PF01266">
    <property type="entry name" value="DAO"/>
    <property type="match status" value="1"/>
</dbReference>
<feature type="region of interest" description="Disordered" evidence="5">
    <location>
        <begin position="503"/>
        <end position="526"/>
    </location>
</feature>
<dbReference type="RefSeq" id="WP_307199324.1">
    <property type="nucleotide sequence ID" value="NZ_JAUTAN010000001.1"/>
</dbReference>
<dbReference type="PROSITE" id="PS51296">
    <property type="entry name" value="RIESKE"/>
    <property type="match status" value="1"/>
</dbReference>
<dbReference type="GO" id="GO:0051537">
    <property type="term" value="F:2 iron, 2 sulfur cluster binding"/>
    <property type="evidence" value="ECO:0007669"/>
    <property type="project" value="UniProtKB-KW"/>
</dbReference>
<keyword evidence="4" id="KW-0411">Iron-sulfur</keyword>
<dbReference type="InterPro" id="IPR017941">
    <property type="entry name" value="Rieske_2Fe-2S"/>
</dbReference>
<dbReference type="Gene3D" id="3.50.50.60">
    <property type="entry name" value="FAD/NAD(P)-binding domain"/>
    <property type="match status" value="1"/>
</dbReference>
<dbReference type="Gene3D" id="2.102.10.10">
    <property type="entry name" value="Rieske [2Fe-2S] iron-sulphur domain"/>
    <property type="match status" value="1"/>
</dbReference>
<dbReference type="InterPro" id="IPR006076">
    <property type="entry name" value="FAD-dep_OxRdtase"/>
</dbReference>
<dbReference type="SUPFAM" id="SSF51905">
    <property type="entry name" value="FAD/NAD(P)-binding domain"/>
    <property type="match status" value="1"/>
</dbReference>
<evidence type="ECO:0000256" key="4">
    <source>
        <dbReference type="ARBA" id="ARBA00023014"/>
    </source>
</evidence>
<dbReference type="Proteomes" id="UP001239215">
    <property type="component" value="Unassembled WGS sequence"/>
</dbReference>
<proteinExistence type="predicted"/>
<protein>
    <submittedName>
        <fullName evidence="7">Glycine/D-amino acid oxidase-like deaminating enzyme</fullName>
    </submittedName>
</protein>